<name>A0A9N9K7Y2_9GLOM</name>
<organism evidence="1 2">
    <name type="scientific">Dentiscutata erythropus</name>
    <dbReference type="NCBI Taxonomy" id="1348616"/>
    <lineage>
        <taxon>Eukaryota</taxon>
        <taxon>Fungi</taxon>
        <taxon>Fungi incertae sedis</taxon>
        <taxon>Mucoromycota</taxon>
        <taxon>Glomeromycotina</taxon>
        <taxon>Glomeromycetes</taxon>
        <taxon>Diversisporales</taxon>
        <taxon>Gigasporaceae</taxon>
        <taxon>Dentiscutata</taxon>
    </lineage>
</organism>
<dbReference type="Proteomes" id="UP000789405">
    <property type="component" value="Unassembled WGS sequence"/>
</dbReference>
<evidence type="ECO:0000313" key="1">
    <source>
        <dbReference type="EMBL" id="CAG8813457.1"/>
    </source>
</evidence>
<proteinExistence type="predicted"/>
<dbReference type="OrthoDB" id="10509964at2759"/>
<feature type="non-terminal residue" evidence="1">
    <location>
        <position position="1"/>
    </location>
</feature>
<accession>A0A9N9K7Y2</accession>
<keyword evidence="2" id="KW-1185">Reference proteome</keyword>
<protein>
    <submittedName>
        <fullName evidence="1">27079_t:CDS:1</fullName>
    </submittedName>
</protein>
<comment type="caution">
    <text evidence="1">The sequence shown here is derived from an EMBL/GenBank/DDBJ whole genome shotgun (WGS) entry which is preliminary data.</text>
</comment>
<dbReference type="EMBL" id="CAJVPY010050125">
    <property type="protein sequence ID" value="CAG8813457.1"/>
    <property type="molecule type" value="Genomic_DNA"/>
</dbReference>
<dbReference type="AlphaFoldDB" id="A0A9N9K7Y2"/>
<reference evidence="1" key="1">
    <citation type="submission" date="2021-06" db="EMBL/GenBank/DDBJ databases">
        <authorList>
            <person name="Kallberg Y."/>
            <person name="Tangrot J."/>
            <person name="Rosling A."/>
        </authorList>
    </citation>
    <scope>NUCLEOTIDE SEQUENCE</scope>
    <source>
        <strain evidence="1">MA453B</strain>
    </source>
</reference>
<sequence>DQQNLEQKIEEMIFSKTSEIHNFLTETFCKDNLLNEIEVYYLLRRLLNINNKYTANKDNINIINDIWRSSINQFKEQTFSSHKQALFFLLIMFREESSLEAIELFHLLGRIQFINNILNPNAISDNIKIWEQTLKTCRKQSIPVFKDGEEFLKQLFYSDKLNTNEFLELIYRFQKYEKEQLGQ</sequence>
<gene>
    <name evidence="1" type="ORF">DERYTH_LOCUS25800</name>
</gene>
<evidence type="ECO:0000313" key="2">
    <source>
        <dbReference type="Proteomes" id="UP000789405"/>
    </source>
</evidence>